<evidence type="ECO:0000313" key="3">
    <source>
        <dbReference type="EMBL" id="PQQ12378.1"/>
    </source>
</evidence>
<gene>
    <name evidence="3" type="ORF">Pyn_32588</name>
</gene>
<reference evidence="3 4" key="1">
    <citation type="submission" date="2018-02" db="EMBL/GenBank/DDBJ databases">
        <title>Draft genome of wild Prunus yedoensis var. nudiflora.</title>
        <authorList>
            <person name="Baek S."/>
            <person name="Kim J.-H."/>
            <person name="Choi K."/>
            <person name="Kim G.-B."/>
            <person name="Cho A."/>
            <person name="Jang H."/>
            <person name="Shin C.-H."/>
            <person name="Yu H.-J."/>
            <person name="Mun J.-H."/>
        </authorList>
    </citation>
    <scope>NUCLEOTIDE SEQUENCE [LARGE SCALE GENOMIC DNA]</scope>
    <source>
        <strain evidence="4">cv. Jeju island</strain>
        <tissue evidence="3">Leaf</tissue>
    </source>
</reference>
<evidence type="ECO:0000259" key="2">
    <source>
        <dbReference type="Pfam" id="PF14111"/>
    </source>
</evidence>
<dbReference type="PANTHER" id="PTHR31286:SF167">
    <property type="entry name" value="OS09G0268800 PROTEIN"/>
    <property type="match status" value="1"/>
</dbReference>
<protein>
    <recommendedName>
        <fullName evidence="2">DUF4283 domain-containing protein</fullName>
    </recommendedName>
</protein>
<feature type="region of interest" description="Disordered" evidence="1">
    <location>
        <begin position="214"/>
        <end position="331"/>
    </location>
</feature>
<dbReference type="InterPro" id="IPR025558">
    <property type="entry name" value="DUF4283"/>
</dbReference>
<dbReference type="STRING" id="2094558.A0A314Z5A5"/>
<dbReference type="AlphaFoldDB" id="A0A314Z5A5"/>
<comment type="caution">
    <text evidence="3">The sequence shown here is derived from an EMBL/GenBank/DDBJ whole genome shotgun (WGS) entry which is preliminary data.</text>
</comment>
<keyword evidence="4" id="KW-1185">Reference proteome</keyword>
<dbReference type="Pfam" id="PF14111">
    <property type="entry name" value="DUF4283"/>
    <property type="match status" value="1"/>
</dbReference>
<feature type="domain" description="DUF4283" evidence="2">
    <location>
        <begin position="34"/>
        <end position="108"/>
    </location>
</feature>
<dbReference type="InterPro" id="IPR040256">
    <property type="entry name" value="At4g02000-like"/>
</dbReference>
<proteinExistence type="predicted"/>
<name>A0A314Z5A5_PRUYE</name>
<dbReference type="Proteomes" id="UP000250321">
    <property type="component" value="Unassembled WGS sequence"/>
</dbReference>
<feature type="compositionally biased region" description="Basic and acidic residues" evidence="1">
    <location>
        <begin position="311"/>
        <end position="322"/>
    </location>
</feature>
<accession>A0A314Z5A5</accession>
<evidence type="ECO:0000256" key="1">
    <source>
        <dbReference type="SAM" id="MobiDB-lite"/>
    </source>
</evidence>
<dbReference type="EMBL" id="PJQY01000358">
    <property type="protein sequence ID" value="PQQ12378.1"/>
    <property type="molecule type" value="Genomic_DNA"/>
</dbReference>
<dbReference type="PANTHER" id="PTHR31286">
    <property type="entry name" value="GLYCINE-RICH CELL WALL STRUCTURAL PROTEIN 1.8-LIKE"/>
    <property type="match status" value="1"/>
</dbReference>
<evidence type="ECO:0000313" key="4">
    <source>
        <dbReference type="Proteomes" id="UP000250321"/>
    </source>
</evidence>
<organism evidence="3 4">
    <name type="scientific">Prunus yedoensis var. nudiflora</name>
    <dbReference type="NCBI Taxonomy" id="2094558"/>
    <lineage>
        <taxon>Eukaryota</taxon>
        <taxon>Viridiplantae</taxon>
        <taxon>Streptophyta</taxon>
        <taxon>Embryophyta</taxon>
        <taxon>Tracheophyta</taxon>
        <taxon>Spermatophyta</taxon>
        <taxon>Magnoliopsida</taxon>
        <taxon>eudicotyledons</taxon>
        <taxon>Gunneridae</taxon>
        <taxon>Pentapetalae</taxon>
        <taxon>rosids</taxon>
        <taxon>fabids</taxon>
        <taxon>Rosales</taxon>
        <taxon>Rosaceae</taxon>
        <taxon>Amygdaloideae</taxon>
        <taxon>Amygdaleae</taxon>
        <taxon>Prunus</taxon>
    </lineage>
</organism>
<feature type="compositionally biased region" description="Basic and acidic residues" evidence="1">
    <location>
        <begin position="244"/>
        <end position="259"/>
    </location>
</feature>
<sequence length="426" mass="47480">MEEVITSFDKVLLLTEEETDVVPIGEADEDDVHERLKTALVGKVLTTELFNREAFKQTMMKIWNTSREVRAKDLGENLFLFIFATELDRNRVLRNGPWNFDKALVLLEEPNGNIAPSRMLLKFAEFWVQIHNVPLLGMTVQTGRQIGNCMGECIDVTQGQEGECMGRFLRVRVKMDITKPLKRGTKISLPSGQHDQSAKDKPYGSFLRVIHDSAKPWSTSPKRPSNWGKAPFQKDTQSGGSIKDGGEGQKEIETPRPRGESLNLMTDEHDLSSGKGAKMTRPFPAKASRHKEEEELQRRKRLEAWEATQDGGRRSDSRHHGGDTPLSPQNTRADVAIDSIAKCNKVKGKEKVGSSYNDLGDNFITPIMAGAKAKDINASPHDEHNKRLPKLTPIINLTTARFKESLGGQSGEGIQGIVNAGETISW</sequence>
<dbReference type="OrthoDB" id="1750606at2759"/>